<name>A0A6P2C635_9ACTN</name>
<feature type="region of interest" description="Disordered" evidence="1">
    <location>
        <begin position="64"/>
        <end position="84"/>
    </location>
</feature>
<dbReference type="Proteomes" id="UP000460272">
    <property type="component" value="Unassembled WGS sequence"/>
</dbReference>
<sequence length="84" mass="8596">MTIIPDGMGQGPVLQEAMRELEAAIHDARVAFDCIGLGEIDRASTSALTARVAIDAAVTALQAAQSQSPLGGGDDLGPGDHILR</sequence>
<reference evidence="2 3" key="1">
    <citation type="submission" date="2018-11" db="EMBL/GenBank/DDBJ databases">
        <title>Trebonia kvetii gen.nov., sp.nov., a novel acidophilic actinobacterium, and proposal of the new actinobacterial family Treboniaceae fam. nov.</title>
        <authorList>
            <person name="Rapoport D."/>
            <person name="Sagova-Mareckova M."/>
            <person name="Sedlacek I."/>
            <person name="Provaznik J."/>
            <person name="Kralova S."/>
            <person name="Pavlinic D."/>
            <person name="Benes V."/>
            <person name="Kopecky J."/>
        </authorList>
    </citation>
    <scope>NUCLEOTIDE SEQUENCE [LARGE SCALE GENOMIC DNA]</scope>
    <source>
        <strain evidence="2 3">15Tr583</strain>
    </source>
</reference>
<evidence type="ECO:0000313" key="2">
    <source>
        <dbReference type="EMBL" id="TVZ06889.1"/>
    </source>
</evidence>
<dbReference type="RefSeq" id="WP_145851645.1">
    <property type="nucleotide sequence ID" value="NZ_RPFW01000001.1"/>
</dbReference>
<dbReference type="AlphaFoldDB" id="A0A6P2C635"/>
<proteinExistence type="predicted"/>
<gene>
    <name evidence="2" type="ORF">EAS64_05985</name>
</gene>
<protein>
    <submittedName>
        <fullName evidence="2">Uncharacterized protein</fullName>
    </submittedName>
</protein>
<evidence type="ECO:0000256" key="1">
    <source>
        <dbReference type="SAM" id="MobiDB-lite"/>
    </source>
</evidence>
<keyword evidence="3" id="KW-1185">Reference proteome</keyword>
<dbReference type="OrthoDB" id="3481528at2"/>
<dbReference type="EMBL" id="RPFW01000001">
    <property type="protein sequence ID" value="TVZ06889.1"/>
    <property type="molecule type" value="Genomic_DNA"/>
</dbReference>
<accession>A0A6P2C635</accession>
<comment type="caution">
    <text evidence="2">The sequence shown here is derived from an EMBL/GenBank/DDBJ whole genome shotgun (WGS) entry which is preliminary data.</text>
</comment>
<organism evidence="2 3">
    <name type="scientific">Trebonia kvetii</name>
    <dbReference type="NCBI Taxonomy" id="2480626"/>
    <lineage>
        <taxon>Bacteria</taxon>
        <taxon>Bacillati</taxon>
        <taxon>Actinomycetota</taxon>
        <taxon>Actinomycetes</taxon>
        <taxon>Streptosporangiales</taxon>
        <taxon>Treboniaceae</taxon>
        <taxon>Trebonia</taxon>
    </lineage>
</organism>
<evidence type="ECO:0000313" key="3">
    <source>
        <dbReference type="Proteomes" id="UP000460272"/>
    </source>
</evidence>